<reference evidence="1 2" key="1">
    <citation type="submission" date="2018-04" db="EMBL/GenBank/DDBJ databases">
        <title>Genomic Encyclopedia of Type Strains, Phase III (KMG-III): the genomes of soil and plant-associated and newly described type strains.</title>
        <authorList>
            <person name="Whitman W."/>
        </authorList>
    </citation>
    <scope>NUCLEOTIDE SEQUENCE [LARGE SCALE GENOMIC DNA]</scope>
    <source>
        <strain evidence="1 2">MA-olki</strain>
    </source>
</reference>
<protein>
    <submittedName>
        <fullName evidence="1">Uncharacterized protein</fullName>
    </submittedName>
</protein>
<gene>
    <name evidence="1" type="ORF">C8J25_107129</name>
</gene>
<dbReference type="RefSeq" id="WP_107954902.1">
    <property type="nucleotide sequence ID" value="NZ_QAYE01000007.1"/>
</dbReference>
<dbReference type="EMBL" id="QAYE01000007">
    <property type="protein sequence ID" value="PTW45450.1"/>
    <property type="molecule type" value="Genomic_DNA"/>
</dbReference>
<comment type="caution">
    <text evidence="1">The sequence shown here is derived from an EMBL/GenBank/DDBJ whole genome shotgun (WGS) entry which is preliminary data.</text>
</comment>
<name>A0A2T5U1U1_9SPHN</name>
<sequence length="298" mass="31054">MNLLFHVTASALSVIIAAAPLSAEQTQAAPRVFADSAGAPQGAVQREAAGGIGYSDIADLVLSAPVIADATVRSTTKIKPAEAPNLAAGHVRLYVEVDVTALVRGADGLPPRIGYLLDVMPDAAGRVPKFKKARVLIFARPVSGAVNQVQLVAPDAQLDWTPTADARARKIARDALASDAPPVITGIGNAFHVPGALPGEGETQIFLTTADQRPVSLSVLRRPGEQPRWAVALSEIVDESAAPPAPETLLWYRLSCALPQALPDRSTGSLEAADAAIAREDYAFVLAALGPCGRTRKS</sequence>
<dbReference type="Proteomes" id="UP000244013">
    <property type="component" value="Unassembled WGS sequence"/>
</dbReference>
<proteinExistence type="predicted"/>
<dbReference type="AlphaFoldDB" id="A0A2T5U1U1"/>
<evidence type="ECO:0000313" key="2">
    <source>
        <dbReference type="Proteomes" id="UP000244013"/>
    </source>
</evidence>
<organism evidence="1 2">
    <name type="scientific">Sphingomonas faeni</name>
    <dbReference type="NCBI Taxonomy" id="185950"/>
    <lineage>
        <taxon>Bacteria</taxon>
        <taxon>Pseudomonadati</taxon>
        <taxon>Pseudomonadota</taxon>
        <taxon>Alphaproteobacteria</taxon>
        <taxon>Sphingomonadales</taxon>
        <taxon>Sphingomonadaceae</taxon>
        <taxon>Sphingomonas</taxon>
    </lineage>
</organism>
<dbReference type="GeneID" id="91006762"/>
<dbReference type="OrthoDB" id="7406594at2"/>
<accession>A0A2T5U1U1</accession>
<evidence type="ECO:0000313" key="1">
    <source>
        <dbReference type="EMBL" id="PTW45450.1"/>
    </source>
</evidence>